<dbReference type="InterPro" id="IPR014352">
    <property type="entry name" value="FERM/acyl-CoA-bd_prot_sf"/>
</dbReference>
<dbReference type="GO" id="GO:0000062">
    <property type="term" value="F:fatty-acyl-CoA binding"/>
    <property type="evidence" value="ECO:0007669"/>
    <property type="project" value="InterPro"/>
</dbReference>
<dbReference type="EMBL" id="CAQQ02109203">
    <property type="status" value="NOT_ANNOTATED_CDS"/>
    <property type="molecule type" value="Genomic_DNA"/>
</dbReference>
<dbReference type="GO" id="GO:0006631">
    <property type="term" value="P:fatty acid metabolic process"/>
    <property type="evidence" value="ECO:0007669"/>
    <property type="project" value="TreeGrafter"/>
</dbReference>
<keyword evidence="2" id="KW-0446">Lipid-binding</keyword>
<dbReference type="PANTHER" id="PTHR23310">
    <property type="entry name" value="ACYL-COA-BINDING PROTEIN, ACBP"/>
    <property type="match status" value="1"/>
</dbReference>
<dbReference type="InterPro" id="IPR035984">
    <property type="entry name" value="Acyl-CoA-binding_sf"/>
</dbReference>
<feature type="domain" description="ACB" evidence="3">
    <location>
        <begin position="25"/>
        <end position="114"/>
    </location>
</feature>
<dbReference type="Pfam" id="PF00887">
    <property type="entry name" value="ACBP"/>
    <property type="match status" value="1"/>
</dbReference>
<proteinExistence type="inferred from homology"/>
<evidence type="ECO:0000256" key="1">
    <source>
        <dbReference type="ARBA" id="ARBA00005567"/>
    </source>
</evidence>
<evidence type="ECO:0000259" key="3">
    <source>
        <dbReference type="PROSITE" id="PS51228"/>
    </source>
</evidence>
<dbReference type="PANTHER" id="PTHR23310:SF62">
    <property type="entry name" value="ACYL-COA BINDING PROTEIN 1, ISOFORM A"/>
    <property type="match status" value="1"/>
</dbReference>
<dbReference type="AlphaFoldDB" id="T1GQ32"/>
<dbReference type="PROSITE" id="PS51228">
    <property type="entry name" value="ACB_2"/>
    <property type="match status" value="1"/>
</dbReference>
<evidence type="ECO:0000313" key="5">
    <source>
        <dbReference type="Proteomes" id="UP000015102"/>
    </source>
</evidence>
<accession>T1GQ32</accession>
<evidence type="ECO:0000313" key="4">
    <source>
        <dbReference type="EnsemblMetazoa" id="MESCA005730-PA"/>
    </source>
</evidence>
<dbReference type="EMBL" id="CAQQ02109202">
    <property type="status" value="NOT_ANNOTATED_CDS"/>
    <property type="molecule type" value="Genomic_DNA"/>
</dbReference>
<dbReference type="PRINTS" id="PR00689">
    <property type="entry name" value="ACOABINDINGP"/>
</dbReference>
<dbReference type="SUPFAM" id="SSF47027">
    <property type="entry name" value="Acyl-CoA binding protein"/>
    <property type="match status" value="1"/>
</dbReference>
<name>T1GQ32_MEGSC</name>
<dbReference type="HOGENOM" id="CLU_2099659_0_0_1"/>
<dbReference type="Proteomes" id="UP000015102">
    <property type="component" value="Unassembled WGS sequence"/>
</dbReference>
<dbReference type="EnsemblMetazoa" id="MESCA005730-RA">
    <property type="protein sequence ID" value="MESCA005730-PA"/>
    <property type="gene ID" value="MESCA005730"/>
</dbReference>
<organism evidence="4 5">
    <name type="scientific">Megaselia scalaris</name>
    <name type="common">Humpbacked fly</name>
    <name type="synonym">Phora scalaris</name>
    <dbReference type="NCBI Taxonomy" id="36166"/>
    <lineage>
        <taxon>Eukaryota</taxon>
        <taxon>Metazoa</taxon>
        <taxon>Ecdysozoa</taxon>
        <taxon>Arthropoda</taxon>
        <taxon>Hexapoda</taxon>
        <taxon>Insecta</taxon>
        <taxon>Pterygota</taxon>
        <taxon>Neoptera</taxon>
        <taxon>Endopterygota</taxon>
        <taxon>Diptera</taxon>
        <taxon>Brachycera</taxon>
        <taxon>Muscomorpha</taxon>
        <taxon>Platypezoidea</taxon>
        <taxon>Phoridae</taxon>
        <taxon>Megaseliini</taxon>
        <taxon>Megaselia</taxon>
    </lineage>
</organism>
<protein>
    <recommendedName>
        <fullName evidence="3">ACB domain-containing protein</fullName>
    </recommendedName>
</protein>
<dbReference type="InterPro" id="IPR000582">
    <property type="entry name" value="Acyl-CoA-binding_protein"/>
</dbReference>
<dbReference type="Gene3D" id="1.20.80.10">
    <property type="match status" value="1"/>
</dbReference>
<reference evidence="5" key="1">
    <citation type="submission" date="2013-02" db="EMBL/GenBank/DDBJ databases">
        <authorList>
            <person name="Hughes D."/>
        </authorList>
    </citation>
    <scope>NUCLEOTIDE SEQUENCE</scope>
    <source>
        <strain>Durham</strain>
        <strain evidence="5">NC isolate 2 -- Noor lab</strain>
    </source>
</reference>
<comment type="similarity">
    <text evidence="1">Belongs to the ACBP family.</text>
</comment>
<reference evidence="4" key="2">
    <citation type="submission" date="2015-06" db="UniProtKB">
        <authorList>
            <consortium name="EnsemblMetazoa"/>
        </authorList>
    </citation>
    <scope>IDENTIFICATION</scope>
</reference>
<sequence>MFTCSIVPQTPTLEKKQGWARRVVCQRLFMASQFLGYERGVFIETILPNDVLLSLYGFYKQDTVKECNISKLNTFNSQGRAKWNAWNSLRKMPQIEAKRKYIEKLYSGTDVSKDQI</sequence>
<keyword evidence="5" id="KW-1185">Reference proteome</keyword>
<dbReference type="STRING" id="36166.T1GQ32"/>
<evidence type="ECO:0000256" key="2">
    <source>
        <dbReference type="ARBA" id="ARBA00023121"/>
    </source>
</evidence>